<reference evidence="2 3" key="1">
    <citation type="journal article" date="2016" name="Nat. Microbiol.">
        <title>The Mouse Intestinal Bacterial Collection (miBC) provides host-specific insight into cultured diversity and functional potential of the gut microbiota.</title>
        <authorList>
            <person name="Lagkouvardos I."/>
            <person name="Pukall R."/>
            <person name="Abt B."/>
            <person name="Foesel B.U."/>
            <person name="Meier-Kolthoff J.P."/>
            <person name="Kumar N."/>
            <person name="Bresciani A."/>
            <person name="Martinez I."/>
            <person name="Just S."/>
            <person name="Ziegler C."/>
            <person name="Brugiroux S."/>
            <person name="Garzetti D."/>
            <person name="Wenning M."/>
            <person name="Bui T.P."/>
            <person name="Wang J."/>
            <person name="Hugenholtz F."/>
            <person name="Plugge C.M."/>
            <person name="Peterson D.A."/>
            <person name="Hornef M.W."/>
            <person name="Baines J.F."/>
            <person name="Smidt H."/>
            <person name="Walter J."/>
            <person name="Kristiansen K."/>
            <person name="Nielsen H.B."/>
            <person name="Haller D."/>
            <person name="Overmann J."/>
            <person name="Stecher B."/>
            <person name="Clavel T."/>
        </authorList>
    </citation>
    <scope>NUCLEOTIDE SEQUENCE [LARGE SCALE GENOMIC DNA]</scope>
    <source>
        <strain evidence="2 3">DSM 28560</strain>
    </source>
</reference>
<organism evidence="2 3">
    <name type="scientific">Extibacter muris</name>
    <dbReference type="NCBI Taxonomy" id="1796622"/>
    <lineage>
        <taxon>Bacteria</taxon>
        <taxon>Bacillati</taxon>
        <taxon>Bacillota</taxon>
        <taxon>Clostridia</taxon>
        <taxon>Lachnospirales</taxon>
        <taxon>Lachnospiraceae</taxon>
        <taxon>Extibacter</taxon>
    </lineage>
</organism>
<dbReference type="Proteomes" id="UP000295710">
    <property type="component" value="Unassembled WGS sequence"/>
</dbReference>
<dbReference type="RefSeq" id="WP_132281235.1">
    <property type="nucleotide sequence ID" value="NZ_JAOBST010000055.1"/>
</dbReference>
<keyword evidence="1" id="KW-1133">Transmembrane helix</keyword>
<dbReference type="GO" id="GO:0140359">
    <property type="term" value="F:ABC-type transporter activity"/>
    <property type="evidence" value="ECO:0007669"/>
    <property type="project" value="InterPro"/>
</dbReference>
<evidence type="ECO:0008006" key="4">
    <source>
        <dbReference type="Google" id="ProtNLM"/>
    </source>
</evidence>
<evidence type="ECO:0000256" key="1">
    <source>
        <dbReference type="SAM" id="Phobius"/>
    </source>
</evidence>
<feature type="transmembrane region" description="Helical" evidence="1">
    <location>
        <begin position="241"/>
        <end position="273"/>
    </location>
</feature>
<comment type="caution">
    <text evidence="2">The sequence shown here is derived from an EMBL/GenBank/DDBJ whole genome shotgun (WGS) entry which is preliminary data.</text>
</comment>
<feature type="transmembrane region" description="Helical" evidence="1">
    <location>
        <begin position="198"/>
        <end position="220"/>
    </location>
</feature>
<feature type="transmembrane region" description="Helical" evidence="1">
    <location>
        <begin position="326"/>
        <end position="348"/>
    </location>
</feature>
<sequence length="414" mass="47208">MKRIGVLYSYELKKIVNRKLVWIVGTIIVLLCGFLSFSDLIGSTYYFEDKDVSGYEAMKINREYARNLNRRKIDDSLLQEMQASFPKETDGKIISNNSMSGIQTAIVTDDSQGDELERGITEYTPIYSYVQAIMENSNSALEIDANDLYSEREKSISQNHTVQMLTEKETDYWEKKAAQIKTPFTYEYTEGWGDLWEYAYTINYMVLLVLAICLSNVFSVEHLRKTDAIILCSRHGRRDLYIAKILAGMTFGVVIAVLCFGITAISSICIYGADGFNVAVQLAFPLSSWNITVGESVLILLIELVIISILYSITIMVLSEILKNSIAVMAIPVGIMIFTMMIDIPYQFRVPSQIYDLLPTNLLIKWNLWDDRLVSIFGKYLINFQIAPIIYLIITIILFFVGKKVYLKYQIGAR</sequence>
<keyword evidence="3" id="KW-1185">Reference proteome</keyword>
<evidence type="ECO:0000313" key="3">
    <source>
        <dbReference type="Proteomes" id="UP000295710"/>
    </source>
</evidence>
<evidence type="ECO:0000313" key="2">
    <source>
        <dbReference type="EMBL" id="TDA20189.1"/>
    </source>
</evidence>
<dbReference type="GO" id="GO:0005886">
    <property type="term" value="C:plasma membrane"/>
    <property type="evidence" value="ECO:0007669"/>
    <property type="project" value="UniProtKB-SubCell"/>
</dbReference>
<keyword evidence="1" id="KW-0472">Membrane</keyword>
<keyword evidence="1" id="KW-0812">Transmembrane</keyword>
<name>A0A4R4FBW6_9FIRM</name>
<accession>A0A4R4FBW6</accession>
<proteinExistence type="predicted"/>
<feature type="transmembrane region" description="Helical" evidence="1">
    <location>
        <begin position="293"/>
        <end position="314"/>
    </location>
</feature>
<dbReference type="AlphaFoldDB" id="A0A4R4FBW6"/>
<feature type="transmembrane region" description="Helical" evidence="1">
    <location>
        <begin position="20"/>
        <end position="37"/>
    </location>
</feature>
<dbReference type="EMBL" id="SMMX01000028">
    <property type="protein sequence ID" value="TDA20189.1"/>
    <property type="molecule type" value="Genomic_DNA"/>
</dbReference>
<protein>
    <recommendedName>
        <fullName evidence="4">ABC transporter permease</fullName>
    </recommendedName>
</protein>
<gene>
    <name evidence="2" type="ORF">E1963_18305</name>
</gene>
<feature type="transmembrane region" description="Helical" evidence="1">
    <location>
        <begin position="380"/>
        <end position="401"/>
    </location>
</feature>
<dbReference type="PANTHER" id="PTHR43471">
    <property type="entry name" value="ABC TRANSPORTER PERMEASE"/>
    <property type="match status" value="1"/>
</dbReference>